<reference evidence="2" key="1">
    <citation type="journal article" date="2023" name="GigaByte">
        <title>Genome assembly of the bearded iris, Iris pallida Lam.</title>
        <authorList>
            <person name="Bruccoleri R.E."/>
            <person name="Oakeley E.J."/>
            <person name="Faust A.M.E."/>
            <person name="Altorfer M."/>
            <person name="Dessus-Babus S."/>
            <person name="Burckhardt D."/>
            <person name="Oertli M."/>
            <person name="Naumann U."/>
            <person name="Petersen F."/>
            <person name="Wong J."/>
        </authorList>
    </citation>
    <scope>NUCLEOTIDE SEQUENCE</scope>
    <source>
        <strain evidence="2">GSM-AAB239-AS_SAM_17_03QT</strain>
    </source>
</reference>
<organism evidence="2 3">
    <name type="scientific">Iris pallida</name>
    <name type="common">Sweet iris</name>
    <dbReference type="NCBI Taxonomy" id="29817"/>
    <lineage>
        <taxon>Eukaryota</taxon>
        <taxon>Viridiplantae</taxon>
        <taxon>Streptophyta</taxon>
        <taxon>Embryophyta</taxon>
        <taxon>Tracheophyta</taxon>
        <taxon>Spermatophyta</taxon>
        <taxon>Magnoliopsida</taxon>
        <taxon>Liliopsida</taxon>
        <taxon>Asparagales</taxon>
        <taxon>Iridaceae</taxon>
        <taxon>Iridoideae</taxon>
        <taxon>Irideae</taxon>
        <taxon>Iris</taxon>
    </lineage>
</organism>
<gene>
    <name evidence="2" type="ORF">M6B38_381805</name>
</gene>
<proteinExistence type="predicted"/>
<dbReference type="Proteomes" id="UP001140949">
    <property type="component" value="Unassembled WGS sequence"/>
</dbReference>
<protein>
    <submittedName>
        <fullName evidence="2">Uncharacterized protein</fullName>
    </submittedName>
</protein>
<sequence>MALKGMSLSMTHRAMYCWVSITFFLSINTVKLACFVNIMDSTFFSGLISTNLSIVDLFGLVTSTSALISIASCDVETSFLSSVSSFCFCLLPLSTIKCLYTFLYCFFRSFIASFHISDTTGYMTFESVDASGHNL</sequence>
<keyword evidence="1" id="KW-0472">Membrane</keyword>
<dbReference type="AlphaFoldDB" id="A0AAX6G7N7"/>
<evidence type="ECO:0000256" key="1">
    <source>
        <dbReference type="SAM" id="Phobius"/>
    </source>
</evidence>
<feature type="transmembrane region" description="Helical" evidence="1">
    <location>
        <begin position="83"/>
        <end position="103"/>
    </location>
</feature>
<evidence type="ECO:0000313" key="3">
    <source>
        <dbReference type="Proteomes" id="UP001140949"/>
    </source>
</evidence>
<keyword evidence="1" id="KW-1133">Transmembrane helix</keyword>
<dbReference type="EMBL" id="JANAVB010021999">
    <property type="protein sequence ID" value="KAJ6824493.1"/>
    <property type="molecule type" value="Genomic_DNA"/>
</dbReference>
<keyword evidence="1" id="KW-0812">Transmembrane</keyword>
<feature type="transmembrane region" description="Helical" evidence="1">
    <location>
        <begin position="48"/>
        <end position="71"/>
    </location>
</feature>
<comment type="caution">
    <text evidence="2">The sequence shown here is derived from an EMBL/GenBank/DDBJ whole genome shotgun (WGS) entry which is preliminary data.</text>
</comment>
<name>A0AAX6G7N7_IRIPA</name>
<keyword evidence="3" id="KW-1185">Reference proteome</keyword>
<accession>A0AAX6G7N7</accession>
<evidence type="ECO:0000313" key="2">
    <source>
        <dbReference type="EMBL" id="KAJ6824493.1"/>
    </source>
</evidence>
<reference evidence="2" key="2">
    <citation type="submission" date="2023-04" db="EMBL/GenBank/DDBJ databases">
        <authorList>
            <person name="Bruccoleri R.E."/>
            <person name="Oakeley E.J."/>
            <person name="Faust A.-M."/>
            <person name="Dessus-Babus S."/>
            <person name="Altorfer M."/>
            <person name="Burckhardt D."/>
            <person name="Oertli M."/>
            <person name="Naumann U."/>
            <person name="Petersen F."/>
            <person name="Wong J."/>
        </authorList>
    </citation>
    <scope>NUCLEOTIDE SEQUENCE</scope>
    <source>
        <strain evidence="2">GSM-AAB239-AS_SAM_17_03QT</strain>
        <tissue evidence="2">Leaf</tissue>
    </source>
</reference>